<evidence type="ECO:0000256" key="1">
    <source>
        <dbReference type="SAM" id="Phobius"/>
    </source>
</evidence>
<protein>
    <submittedName>
        <fullName evidence="2">Uncharacterized protein</fullName>
    </submittedName>
</protein>
<feature type="transmembrane region" description="Helical" evidence="1">
    <location>
        <begin position="62"/>
        <end position="78"/>
    </location>
</feature>
<gene>
    <name evidence="2" type="ORF">SAMN05216565_10450</name>
</gene>
<organism evidence="2 3">
    <name type="scientific">Litchfieldia salsa</name>
    <dbReference type="NCBI Taxonomy" id="930152"/>
    <lineage>
        <taxon>Bacteria</taxon>
        <taxon>Bacillati</taxon>
        <taxon>Bacillota</taxon>
        <taxon>Bacilli</taxon>
        <taxon>Bacillales</taxon>
        <taxon>Bacillaceae</taxon>
        <taxon>Litchfieldia</taxon>
    </lineage>
</organism>
<sequence length="195" mass="22892">MMTKEQGKRLDEVLDVQEKAVSMWMDYWKDFSYIDTGPFWVIIAALVLPLILIYFKIDRTKIFQIGFYGFNIHTWFAYSDSIAMRTGYVYYPFQAIPVMPVNFALDASLVPVTFMLVYQWCINNNKSVFLYGVITSAGFSFFLKPVMGAWDLIKLDNGMNYFYLFLNYIAILIMAIIITKFFTYLKHHPKKSKTE</sequence>
<dbReference type="NCBIfam" id="NF041644">
    <property type="entry name" value="CBO0543_fam"/>
    <property type="match status" value="1"/>
</dbReference>
<feature type="transmembrane region" description="Helical" evidence="1">
    <location>
        <begin position="37"/>
        <end position="55"/>
    </location>
</feature>
<dbReference type="Proteomes" id="UP000199159">
    <property type="component" value="Unassembled WGS sequence"/>
</dbReference>
<feature type="transmembrane region" description="Helical" evidence="1">
    <location>
        <begin position="162"/>
        <end position="185"/>
    </location>
</feature>
<dbReference type="InterPro" id="IPR048147">
    <property type="entry name" value="CBO0543-like"/>
</dbReference>
<feature type="transmembrane region" description="Helical" evidence="1">
    <location>
        <begin position="98"/>
        <end position="121"/>
    </location>
</feature>
<feature type="transmembrane region" description="Helical" evidence="1">
    <location>
        <begin position="128"/>
        <end position="150"/>
    </location>
</feature>
<keyword evidence="1" id="KW-0472">Membrane</keyword>
<name>A0A1H0TZT6_9BACI</name>
<reference evidence="3" key="1">
    <citation type="submission" date="2016-10" db="EMBL/GenBank/DDBJ databases">
        <authorList>
            <person name="Varghese N."/>
            <person name="Submissions S."/>
        </authorList>
    </citation>
    <scope>NUCLEOTIDE SEQUENCE [LARGE SCALE GENOMIC DNA]</scope>
    <source>
        <strain evidence="3">IBRC-M10078</strain>
    </source>
</reference>
<evidence type="ECO:0000313" key="3">
    <source>
        <dbReference type="Proteomes" id="UP000199159"/>
    </source>
</evidence>
<dbReference type="AlphaFoldDB" id="A0A1H0TZT6"/>
<dbReference type="STRING" id="930152.SAMN05216565_10450"/>
<proteinExistence type="predicted"/>
<keyword evidence="1" id="KW-0812">Transmembrane</keyword>
<evidence type="ECO:0000313" key="2">
    <source>
        <dbReference type="EMBL" id="SDP59421.1"/>
    </source>
</evidence>
<accession>A0A1H0TZT6</accession>
<keyword evidence="1" id="KW-1133">Transmembrane helix</keyword>
<dbReference type="EMBL" id="FNJU01000004">
    <property type="protein sequence ID" value="SDP59421.1"/>
    <property type="molecule type" value="Genomic_DNA"/>
</dbReference>
<keyword evidence="3" id="KW-1185">Reference proteome</keyword>